<protein>
    <recommendedName>
        <fullName evidence="8">L,D-TPase catalytic domain-containing protein</fullName>
    </recommendedName>
</protein>
<evidence type="ECO:0000313" key="9">
    <source>
        <dbReference type="EMBL" id="KHL24353.1"/>
    </source>
</evidence>
<dbReference type="GO" id="GO:0004180">
    <property type="term" value="F:carboxypeptidase activity"/>
    <property type="evidence" value="ECO:0007669"/>
    <property type="project" value="UniProtKB-ARBA"/>
</dbReference>
<dbReference type="Gene3D" id="2.40.440.10">
    <property type="entry name" value="L,D-transpeptidase catalytic domain-like"/>
    <property type="match status" value="1"/>
</dbReference>
<dbReference type="EMBL" id="JTDN01000002">
    <property type="protein sequence ID" value="KHL24353.1"/>
    <property type="molecule type" value="Genomic_DNA"/>
</dbReference>
<dbReference type="Pfam" id="PF03734">
    <property type="entry name" value="YkuD"/>
    <property type="match status" value="1"/>
</dbReference>
<evidence type="ECO:0000256" key="1">
    <source>
        <dbReference type="ARBA" id="ARBA00004752"/>
    </source>
</evidence>
<dbReference type="OrthoDB" id="9778545at2"/>
<evidence type="ECO:0000256" key="5">
    <source>
        <dbReference type="ARBA" id="ARBA00022984"/>
    </source>
</evidence>
<dbReference type="InterPro" id="IPR045380">
    <property type="entry name" value="LD_TPept_scaffold_dom"/>
</dbReference>
<feature type="active site" description="Nucleophile" evidence="7">
    <location>
        <position position="354"/>
    </location>
</feature>
<dbReference type="PANTHER" id="PTHR41533:SF2">
    <property type="entry name" value="BLR7131 PROTEIN"/>
    <property type="match status" value="1"/>
</dbReference>
<dbReference type="PROSITE" id="PS52029">
    <property type="entry name" value="LD_TPASE"/>
    <property type="match status" value="1"/>
</dbReference>
<dbReference type="PANTHER" id="PTHR41533">
    <property type="entry name" value="L,D-TRANSPEPTIDASE HI_1667-RELATED"/>
    <property type="match status" value="1"/>
</dbReference>
<dbReference type="InterPro" id="IPR052905">
    <property type="entry name" value="LD-transpeptidase_YkuD-like"/>
</dbReference>
<dbReference type="STRING" id="1572751.PK98_09720"/>
<dbReference type="SUPFAM" id="SSF141523">
    <property type="entry name" value="L,D-transpeptidase catalytic domain-like"/>
    <property type="match status" value="1"/>
</dbReference>
<feature type="domain" description="L,D-TPase catalytic" evidence="8">
    <location>
        <begin position="218"/>
        <end position="383"/>
    </location>
</feature>
<keyword evidence="5 7" id="KW-0573">Peptidoglycan synthesis</keyword>
<dbReference type="InterPro" id="IPR038063">
    <property type="entry name" value="Transpep_catalytic_dom"/>
</dbReference>
<dbReference type="GO" id="GO:0009252">
    <property type="term" value="P:peptidoglycan biosynthetic process"/>
    <property type="evidence" value="ECO:0007669"/>
    <property type="project" value="UniProtKB-UniPathway"/>
</dbReference>
<dbReference type="InterPro" id="IPR005490">
    <property type="entry name" value="LD_TPept_cat_dom"/>
</dbReference>
<dbReference type="UniPathway" id="UPA00219"/>
<evidence type="ECO:0000256" key="6">
    <source>
        <dbReference type="ARBA" id="ARBA00023316"/>
    </source>
</evidence>
<keyword evidence="4 7" id="KW-0133">Cell shape</keyword>
<keyword evidence="10" id="KW-1185">Reference proteome</keyword>
<dbReference type="Proteomes" id="UP000030988">
    <property type="component" value="Unassembled WGS sequence"/>
</dbReference>
<evidence type="ECO:0000256" key="3">
    <source>
        <dbReference type="ARBA" id="ARBA00022679"/>
    </source>
</evidence>
<dbReference type="CDD" id="cd16913">
    <property type="entry name" value="YkuD_like"/>
    <property type="match status" value="1"/>
</dbReference>
<dbReference type="GO" id="GO:0071555">
    <property type="term" value="P:cell wall organization"/>
    <property type="evidence" value="ECO:0007669"/>
    <property type="project" value="UniProtKB-UniRule"/>
</dbReference>
<keyword evidence="6 7" id="KW-0961">Cell wall biogenesis/degradation</keyword>
<evidence type="ECO:0000256" key="7">
    <source>
        <dbReference type="PROSITE-ProRule" id="PRU01373"/>
    </source>
</evidence>
<evidence type="ECO:0000259" key="8">
    <source>
        <dbReference type="PROSITE" id="PS52029"/>
    </source>
</evidence>
<dbReference type="GO" id="GO:0008360">
    <property type="term" value="P:regulation of cell shape"/>
    <property type="evidence" value="ECO:0007669"/>
    <property type="project" value="UniProtKB-UniRule"/>
</dbReference>
<gene>
    <name evidence="9" type="ORF">PK98_09720</name>
</gene>
<evidence type="ECO:0000256" key="4">
    <source>
        <dbReference type="ARBA" id="ARBA00022960"/>
    </source>
</evidence>
<comment type="caution">
    <text evidence="9">The sequence shown here is derived from an EMBL/GenBank/DDBJ whole genome shotgun (WGS) entry which is preliminary data.</text>
</comment>
<keyword evidence="3" id="KW-0808">Transferase</keyword>
<comment type="similarity">
    <text evidence="2">Belongs to the YkuD family.</text>
</comment>
<evidence type="ECO:0000313" key="10">
    <source>
        <dbReference type="Proteomes" id="UP000030988"/>
    </source>
</evidence>
<evidence type="ECO:0000256" key="2">
    <source>
        <dbReference type="ARBA" id="ARBA00005992"/>
    </source>
</evidence>
<sequence>MGSALALALVAPVFAQERAPESLLPPAATSQTTPPRNARNDATVIPLPTNGSVVQPLTLPPTPQYAAVMQWNASAAGKLLEAIEGIGAEGLDPADYQAEALRSAIAAGEGAALDAQASRAFTWLVEDMRDGRTPMDARRQWFVVDPDPDLLPTGQVMQQALASGDIAGALQGLAPTHPDYQALKDALAETPRASTSRRNLIRANMDRWRWLARDLGSQYLLTNVPEFQLRMTVNNRIIRSYRTIVGKPGRTATPQLAETVEGVIFNPTWTVPQSIVRGEGLGNRVIGNPGWARANGYRGTRADNGFITVVQQPGPGNSLGMMKLDMPNPHAIFLHDTPNRNLFNNEQRALSHGCIRTERALELAMTIAILGQGASKEEAVEIARSGEYTRVPVSRSMPVYITYFTMARDIDGELRTFNDIYGRDAPVLAALKAPRVQQRDRVTDEELIVIEDDLQTT</sequence>
<accession>A0A0B2BRZ6</accession>
<comment type="pathway">
    <text evidence="1 7">Cell wall biogenesis; peptidoglycan biosynthesis.</text>
</comment>
<dbReference type="Pfam" id="PF20142">
    <property type="entry name" value="Scaffold"/>
    <property type="match status" value="1"/>
</dbReference>
<organism evidence="9 10">
    <name type="scientific">Croceibacterium mercuriale</name>
    <dbReference type="NCBI Taxonomy" id="1572751"/>
    <lineage>
        <taxon>Bacteria</taxon>
        <taxon>Pseudomonadati</taxon>
        <taxon>Pseudomonadota</taxon>
        <taxon>Alphaproteobacteria</taxon>
        <taxon>Sphingomonadales</taxon>
        <taxon>Erythrobacteraceae</taxon>
        <taxon>Croceibacterium</taxon>
    </lineage>
</organism>
<name>A0A0B2BRZ6_9SPHN</name>
<dbReference type="GO" id="GO:0016740">
    <property type="term" value="F:transferase activity"/>
    <property type="evidence" value="ECO:0007669"/>
    <property type="project" value="UniProtKB-KW"/>
</dbReference>
<dbReference type="AlphaFoldDB" id="A0A0B2BRZ6"/>
<proteinExistence type="inferred from homology"/>
<reference evidence="9 10" key="1">
    <citation type="submission" date="2014-11" db="EMBL/GenBank/DDBJ databases">
        <title>Draft genome sequence of Kirrobacter mercurialis.</title>
        <authorList>
            <person name="Coil D.A."/>
            <person name="Eisen J.A."/>
        </authorList>
    </citation>
    <scope>NUCLEOTIDE SEQUENCE [LARGE SCALE GENOMIC DNA]</scope>
    <source>
        <strain evidence="9 10">Coronado</strain>
    </source>
</reference>
<feature type="active site" description="Proton donor/acceptor" evidence="7">
    <location>
        <position position="335"/>
    </location>
</feature>